<gene>
    <name evidence="3" type="ORF">Zmor_028294</name>
</gene>
<reference evidence="3" key="1">
    <citation type="journal article" date="2023" name="G3 (Bethesda)">
        <title>Whole genome assemblies of Zophobas morio and Tenebrio molitor.</title>
        <authorList>
            <person name="Kaur S."/>
            <person name="Stinson S.A."/>
            <person name="diCenzo G.C."/>
        </authorList>
    </citation>
    <scope>NUCLEOTIDE SEQUENCE</scope>
    <source>
        <strain evidence="3">QUZm001</strain>
    </source>
</reference>
<name>A0AA38HQU9_9CUCU</name>
<evidence type="ECO:0000313" key="3">
    <source>
        <dbReference type="EMBL" id="KAJ3641821.1"/>
    </source>
</evidence>
<dbReference type="Proteomes" id="UP001168821">
    <property type="component" value="Unassembled WGS sequence"/>
</dbReference>
<dbReference type="EMBL" id="JALNTZ010000009">
    <property type="protein sequence ID" value="KAJ3641821.1"/>
    <property type="molecule type" value="Genomic_DNA"/>
</dbReference>
<protein>
    <recommendedName>
        <fullName evidence="2">DUF4780 domain-containing protein</fullName>
    </recommendedName>
</protein>
<keyword evidence="4" id="KW-1185">Reference proteome</keyword>
<organism evidence="3 4">
    <name type="scientific">Zophobas morio</name>
    <dbReference type="NCBI Taxonomy" id="2755281"/>
    <lineage>
        <taxon>Eukaryota</taxon>
        <taxon>Metazoa</taxon>
        <taxon>Ecdysozoa</taxon>
        <taxon>Arthropoda</taxon>
        <taxon>Hexapoda</taxon>
        <taxon>Insecta</taxon>
        <taxon>Pterygota</taxon>
        <taxon>Neoptera</taxon>
        <taxon>Endopterygota</taxon>
        <taxon>Coleoptera</taxon>
        <taxon>Polyphaga</taxon>
        <taxon>Cucujiformia</taxon>
        <taxon>Tenebrionidae</taxon>
        <taxon>Zophobas</taxon>
    </lineage>
</organism>
<feature type="compositionally biased region" description="Basic and acidic residues" evidence="1">
    <location>
        <begin position="114"/>
        <end position="124"/>
    </location>
</feature>
<proteinExistence type="predicted"/>
<evidence type="ECO:0000256" key="1">
    <source>
        <dbReference type="SAM" id="MobiDB-lite"/>
    </source>
</evidence>
<evidence type="ECO:0000313" key="4">
    <source>
        <dbReference type="Proteomes" id="UP001168821"/>
    </source>
</evidence>
<dbReference type="Pfam" id="PF16012">
    <property type="entry name" value="DUF4780"/>
    <property type="match status" value="1"/>
</dbReference>
<dbReference type="InterPro" id="IPR031961">
    <property type="entry name" value="DUF4780"/>
</dbReference>
<accession>A0AA38HQU9</accession>
<feature type="domain" description="DUF4780" evidence="2">
    <location>
        <begin position="129"/>
        <end position="302"/>
    </location>
</feature>
<feature type="region of interest" description="Disordered" evidence="1">
    <location>
        <begin position="312"/>
        <end position="337"/>
    </location>
</feature>
<feature type="compositionally biased region" description="Polar residues" evidence="1">
    <location>
        <begin position="17"/>
        <end position="28"/>
    </location>
</feature>
<dbReference type="AlphaFoldDB" id="A0AA38HQU9"/>
<comment type="caution">
    <text evidence="3">The sequence shown here is derived from an EMBL/GenBank/DDBJ whole genome shotgun (WGS) entry which is preliminary data.</text>
</comment>
<feature type="compositionally biased region" description="Basic residues" evidence="1">
    <location>
        <begin position="30"/>
        <end position="48"/>
    </location>
</feature>
<evidence type="ECO:0000259" key="2">
    <source>
        <dbReference type="Pfam" id="PF16012"/>
    </source>
</evidence>
<sequence length="337" mass="37007">MENNNNKKTTEEVPSGAPQTKNLANVGSQPHRRKRISGAEVKRRRKARLQAEAANTDPPKPGPSSSGINPKGKGQATIANPKQPAGKKTSGSKKRVRCSTSTPPAAEKQKRMRRQETASREQSYREAAASHLRVAVIDLQHPLGKLTADQVEIAQKGLMGALDRQLDQCLASGRQAATFRGMKYTGEILRITCEDELSLKWLQLTPLWEGAQLNVVPLAELPRLVRATLWIPGPPVDAGVVLRRLEGQNQWAHVKKWLLFHREAKPEAASPGNLFVFGLGMEEAKIIREREGRINYMLSSFNLKLKENEAWAQEGRTPMEEVETPGGEASTSGGGPA</sequence>
<feature type="region of interest" description="Disordered" evidence="1">
    <location>
        <begin position="1"/>
        <end position="125"/>
    </location>
</feature>